<evidence type="ECO:0008006" key="5">
    <source>
        <dbReference type="Google" id="ProtNLM"/>
    </source>
</evidence>
<dbReference type="Proteomes" id="UP001162060">
    <property type="component" value="Unassembled WGS sequence"/>
</dbReference>
<dbReference type="InterPro" id="IPR000560">
    <property type="entry name" value="His_Pase_clade-2"/>
</dbReference>
<accession>A0AAV1VMD1</accession>
<dbReference type="CDD" id="cd07061">
    <property type="entry name" value="HP_HAP_like"/>
    <property type="match status" value="1"/>
</dbReference>
<evidence type="ECO:0000313" key="3">
    <source>
        <dbReference type="EMBL" id="CAK7947424.1"/>
    </source>
</evidence>
<evidence type="ECO:0000256" key="1">
    <source>
        <dbReference type="ARBA" id="ARBA00005375"/>
    </source>
</evidence>
<dbReference type="Gene3D" id="3.40.50.1240">
    <property type="entry name" value="Phosphoglycerate mutase-like"/>
    <property type="match status" value="1"/>
</dbReference>
<proteinExistence type="inferred from homology"/>
<name>A0AAV1VMD1_9STRA</name>
<reference evidence="3" key="1">
    <citation type="submission" date="2024-01" db="EMBL/GenBank/DDBJ databases">
        <authorList>
            <person name="Webb A."/>
        </authorList>
    </citation>
    <scope>NUCLEOTIDE SEQUENCE</scope>
    <source>
        <strain evidence="3">Pm1</strain>
    </source>
</reference>
<dbReference type="GO" id="GO:0016791">
    <property type="term" value="F:phosphatase activity"/>
    <property type="evidence" value="ECO:0007669"/>
    <property type="project" value="TreeGrafter"/>
</dbReference>
<dbReference type="SUPFAM" id="SSF53254">
    <property type="entry name" value="Phosphoglycerate mutase-like"/>
    <property type="match status" value="1"/>
</dbReference>
<comment type="similarity">
    <text evidence="1">Belongs to the histidine acid phosphatase family.</text>
</comment>
<evidence type="ECO:0000256" key="2">
    <source>
        <dbReference type="ARBA" id="ARBA00022801"/>
    </source>
</evidence>
<sequence>MALRLRQLQVIHRHGDRAPLVNIFQGSNKVQLEKDEAQLWDRRLPMPLQRARLGSRFSVQSSADTSSSFLQQRPFGYLTTRGIEQMTMRGQWLRQLCVDEELQLDAVTTEQLQVYSSAYTRTQLSVQALLDGMLSDHCQSIPSVRVLPPEEDIINTYAIFPEIKKLKADLERDDAQFAAREHEMAPIKYELMRLFPAVHSGQVPFNWLNAADYFVCRHAHQAPYIPGTELHADVTERHLEFRFHQFYSHRPILKLVAGRLMHNVLLEMQKALWDHRESKTIVVYSGHDVSLLSVLRTLDADVANNSEYWPEYSSTLALELLENDRGKFFTRARLNGDILAMREAPDGLCSTDRFRDVVLDHIG</sequence>
<dbReference type="PANTHER" id="PTHR11567">
    <property type="entry name" value="ACID PHOSPHATASE-RELATED"/>
    <property type="match status" value="1"/>
</dbReference>
<dbReference type="InterPro" id="IPR033379">
    <property type="entry name" value="Acid_Pase_AS"/>
</dbReference>
<dbReference type="InterPro" id="IPR050645">
    <property type="entry name" value="Histidine_acid_phosphatase"/>
</dbReference>
<dbReference type="AlphaFoldDB" id="A0AAV1VMD1"/>
<protein>
    <recommendedName>
        <fullName evidence="5">Acid phosphatase</fullName>
    </recommendedName>
</protein>
<dbReference type="InterPro" id="IPR029033">
    <property type="entry name" value="His_PPase_superfam"/>
</dbReference>
<evidence type="ECO:0000313" key="4">
    <source>
        <dbReference type="Proteomes" id="UP001162060"/>
    </source>
</evidence>
<dbReference type="EMBL" id="CAKLBY020000378">
    <property type="protein sequence ID" value="CAK7947424.1"/>
    <property type="molecule type" value="Genomic_DNA"/>
</dbReference>
<dbReference type="Pfam" id="PF00328">
    <property type="entry name" value="His_Phos_2"/>
    <property type="match status" value="1"/>
</dbReference>
<dbReference type="PROSITE" id="PS00616">
    <property type="entry name" value="HIS_ACID_PHOSPHAT_1"/>
    <property type="match status" value="1"/>
</dbReference>
<gene>
    <name evidence="3" type="ORF">PM001_LOCUS32574</name>
</gene>
<dbReference type="PANTHER" id="PTHR11567:SF110">
    <property type="entry name" value="2-PHOSPHOXYLOSE PHOSPHATASE 1"/>
    <property type="match status" value="1"/>
</dbReference>
<keyword evidence="2" id="KW-0378">Hydrolase</keyword>
<organism evidence="3 4">
    <name type="scientific">Peronospora matthiolae</name>
    <dbReference type="NCBI Taxonomy" id="2874970"/>
    <lineage>
        <taxon>Eukaryota</taxon>
        <taxon>Sar</taxon>
        <taxon>Stramenopiles</taxon>
        <taxon>Oomycota</taxon>
        <taxon>Peronosporomycetes</taxon>
        <taxon>Peronosporales</taxon>
        <taxon>Peronosporaceae</taxon>
        <taxon>Peronospora</taxon>
    </lineage>
</organism>
<comment type="caution">
    <text evidence="3">The sequence shown here is derived from an EMBL/GenBank/DDBJ whole genome shotgun (WGS) entry which is preliminary data.</text>
</comment>